<dbReference type="SMART" id="SM00889">
    <property type="entry name" value="EFG_IV"/>
    <property type="match status" value="1"/>
</dbReference>
<dbReference type="Proteomes" id="UP001242480">
    <property type="component" value="Unassembled WGS sequence"/>
</dbReference>
<keyword evidence="3" id="KW-0648">Protein biosynthesis</keyword>
<dbReference type="Pfam" id="PF14492">
    <property type="entry name" value="EFG_III"/>
    <property type="match status" value="1"/>
</dbReference>
<evidence type="ECO:0000256" key="3">
    <source>
        <dbReference type="ARBA" id="ARBA00022917"/>
    </source>
</evidence>
<keyword evidence="2 7" id="KW-0251">Elongation factor</keyword>
<dbReference type="PANTHER" id="PTHR43261">
    <property type="entry name" value="TRANSLATION ELONGATION FACTOR G-RELATED"/>
    <property type="match status" value="1"/>
</dbReference>
<keyword evidence="8" id="KW-1185">Reference proteome</keyword>
<keyword evidence="4" id="KW-0342">GTP-binding</keyword>
<evidence type="ECO:0000313" key="7">
    <source>
        <dbReference type="EMBL" id="MDQ0475460.1"/>
    </source>
</evidence>
<protein>
    <submittedName>
        <fullName evidence="7">Translation elongation factor EF-G</fullName>
    </submittedName>
</protein>
<dbReference type="InterPro" id="IPR035647">
    <property type="entry name" value="EFG_III/V"/>
</dbReference>
<dbReference type="Gene3D" id="3.30.70.870">
    <property type="entry name" value="Elongation Factor G (Translational Gtpase), domain 3"/>
    <property type="match status" value="1"/>
</dbReference>
<dbReference type="SMART" id="SM00838">
    <property type="entry name" value="EFG_C"/>
    <property type="match status" value="1"/>
</dbReference>
<reference evidence="7 8" key="1">
    <citation type="submission" date="2023-07" db="EMBL/GenBank/DDBJ databases">
        <title>Genomic Encyclopedia of Type Strains, Phase IV (KMG-IV): sequencing the most valuable type-strain genomes for metagenomic binning, comparative biology and taxonomic classification.</title>
        <authorList>
            <person name="Goeker M."/>
        </authorList>
    </citation>
    <scope>NUCLEOTIDE SEQUENCE [LARGE SCALE GENOMIC DNA]</scope>
    <source>
        <strain evidence="7 8">DSM 19619</strain>
    </source>
</reference>
<evidence type="ECO:0000256" key="4">
    <source>
        <dbReference type="ARBA" id="ARBA00023134"/>
    </source>
</evidence>
<dbReference type="Gene3D" id="3.30.230.10">
    <property type="match status" value="1"/>
</dbReference>
<keyword evidence="1" id="KW-0547">Nucleotide-binding</keyword>
<organism evidence="7 8">
    <name type="scientific">Labrys wisconsinensis</name>
    <dbReference type="NCBI Taxonomy" id="425677"/>
    <lineage>
        <taxon>Bacteria</taxon>
        <taxon>Pseudomonadati</taxon>
        <taxon>Pseudomonadota</taxon>
        <taxon>Alphaproteobacteria</taxon>
        <taxon>Hyphomicrobiales</taxon>
        <taxon>Xanthobacteraceae</taxon>
        <taxon>Labrys</taxon>
    </lineage>
</organism>
<dbReference type="CDD" id="cd03713">
    <property type="entry name" value="EFG_mtEFG_C"/>
    <property type="match status" value="1"/>
</dbReference>
<dbReference type="InterPro" id="IPR005517">
    <property type="entry name" value="Transl_elong_EFG/EF2_IV"/>
</dbReference>
<dbReference type="CDD" id="cd16262">
    <property type="entry name" value="EFG_III"/>
    <property type="match status" value="1"/>
</dbReference>
<dbReference type="EMBL" id="JAUSVX010000042">
    <property type="protein sequence ID" value="MDQ0475460.1"/>
    <property type="molecule type" value="Genomic_DNA"/>
</dbReference>
<dbReference type="InterPro" id="IPR009022">
    <property type="entry name" value="EFG_III"/>
</dbReference>
<dbReference type="InterPro" id="IPR035649">
    <property type="entry name" value="EFG_V"/>
</dbReference>
<dbReference type="GO" id="GO:0003746">
    <property type="term" value="F:translation elongation factor activity"/>
    <property type="evidence" value="ECO:0007669"/>
    <property type="project" value="UniProtKB-KW"/>
</dbReference>
<evidence type="ECO:0000259" key="6">
    <source>
        <dbReference type="SMART" id="SM00889"/>
    </source>
</evidence>
<accession>A0ABU0JME6</accession>
<feature type="domain" description="Elongation factor EFG" evidence="5">
    <location>
        <begin position="199"/>
        <end position="286"/>
    </location>
</feature>
<dbReference type="InterPro" id="IPR014721">
    <property type="entry name" value="Ribsml_uS5_D2-typ_fold_subgr"/>
</dbReference>
<name>A0ABU0JME6_9HYPH</name>
<dbReference type="PANTHER" id="PTHR43261:SF1">
    <property type="entry name" value="RIBOSOME-RELEASING FACTOR 2, MITOCHONDRIAL"/>
    <property type="match status" value="1"/>
</dbReference>
<comment type="caution">
    <text evidence="7">The sequence shown here is derived from an EMBL/GenBank/DDBJ whole genome shotgun (WGS) entry which is preliminary data.</text>
</comment>
<dbReference type="Pfam" id="PF03764">
    <property type="entry name" value="EFG_IV"/>
    <property type="match status" value="1"/>
</dbReference>
<feature type="domain" description="Translation elongation factor EFG/EF2" evidence="6">
    <location>
        <begin position="79"/>
        <end position="197"/>
    </location>
</feature>
<evidence type="ECO:0000259" key="5">
    <source>
        <dbReference type="SMART" id="SM00838"/>
    </source>
</evidence>
<evidence type="ECO:0000256" key="2">
    <source>
        <dbReference type="ARBA" id="ARBA00022768"/>
    </source>
</evidence>
<gene>
    <name evidence="7" type="ORF">QO011_008510</name>
</gene>
<dbReference type="InterPro" id="IPR041095">
    <property type="entry name" value="EFG_II"/>
</dbReference>
<sequence length="297" mass="31874">MADGPPAVIEMAIEPRNGADRERFLAALAELAAQDPSFRVSTDESGQTIIKGMGELHLDVKVDILRRAHEVEVNVGAPQVAFRETITRRVEVDYTHKRQAGGRGEFARIKLVVEPMAAGSGVVFDRARAGGAVPMAYAAGVEKGVRSVLGSGLVLGFPVVDVKVHLADGVWHGTDSSVEAFETAGRTACREALRKGGSVLLEPIMKVEVVTSEGDAGPVVRDLVSRRGRILGRTMRGEAHVVTAMVPLINMFGYVNHLRSFTRGRASYEMEFDHYEPAPLPPDGHGPHAPAAAMRAV</sequence>
<dbReference type="Pfam" id="PF00679">
    <property type="entry name" value="EFG_C"/>
    <property type="match status" value="1"/>
</dbReference>
<dbReference type="SUPFAM" id="SSF54980">
    <property type="entry name" value="EF-G C-terminal domain-like"/>
    <property type="match status" value="2"/>
</dbReference>
<evidence type="ECO:0000256" key="1">
    <source>
        <dbReference type="ARBA" id="ARBA00022741"/>
    </source>
</evidence>
<dbReference type="InterPro" id="IPR020568">
    <property type="entry name" value="Ribosomal_Su5_D2-typ_SF"/>
</dbReference>
<evidence type="ECO:0000313" key="8">
    <source>
        <dbReference type="Proteomes" id="UP001242480"/>
    </source>
</evidence>
<dbReference type="SUPFAM" id="SSF54211">
    <property type="entry name" value="Ribosomal protein S5 domain 2-like"/>
    <property type="match status" value="1"/>
</dbReference>
<dbReference type="Gene3D" id="3.30.70.240">
    <property type="match status" value="1"/>
</dbReference>
<dbReference type="InterPro" id="IPR000640">
    <property type="entry name" value="EFG_V-like"/>
</dbReference>
<proteinExistence type="predicted"/>